<evidence type="ECO:0000256" key="1">
    <source>
        <dbReference type="ARBA" id="ARBA00023015"/>
    </source>
</evidence>
<dbReference type="InterPro" id="IPR037923">
    <property type="entry name" value="HTH-like"/>
</dbReference>
<organism evidence="5 6">
    <name type="scientific">Clostridium boliviensis</name>
    <dbReference type="NCBI Taxonomy" id="318465"/>
    <lineage>
        <taxon>Bacteria</taxon>
        <taxon>Bacillati</taxon>
        <taxon>Bacillota</taxon>
        <taxon>Clostridia</taxon>
        <taxon>Eubacteriales</taxon>
        <taxon>Clostridiaceae</taxon>
        <taxon>Clostridium</taxon>
    </lineage>
</organism>
<evidence type="ECO:0000256" key="3">
    <source>
        <dbReference type="ARBA" id="ARBA00023163"/>
    </source>
</evidence>
<comment type="caution">
    <text evidence="5">The sequence shown here is derived from an EMBL/GenBank/DDBJ whole genome shotgun (WGS) entry which is preliminary data.</text>
</comment>
<dbReference type="InterPro" id="IPR009057">
    <property type="entry name" value="Homeodomain-like_sf"/>
</dbReference>
<reference evidence="5 6" key="1">
    <citation type="submission" date="2023-10" db="EMBL/GenBank/DDBJ databases">
        <title>A novel Glycoside Hydrolase 43-Like Enzyme from Clostrdium boliviensis is an Endo-xylanase, and a Candidate for Xylooligosaccharides Production from Different Xylan Substrates.</title>
        <authorList>
            <person name="Alvarez M.T."/>
            <person name="Rocabado-Villegas L.R."/>
            <person name="Salas-Veizaga D.M."/>
            <person name="Linares-Pasten J.A."/>
            <person name="Gudmundsdottir E.E."/>
            <person name="Hreggvidsson G.O."/>
            <person name="Adlercreutz P."/>
            <person name="Nordberg Karlsson E."/>
        </authorList>
    </citation>
    <scope>NUCLEOTIDE SEQUENCE [LARGE SCALE GENOMIC DNA]</scope>
    <source>
        <strain evidence="5 6">E-1</strain>
    </source>
</reference>
<dbReference type="InterPro" id="IPR014710">
    <property type="entry name" value="RmlC-like_jellyroll"/>
</dbReference>
<dbReference type="Pfam" id="PF12833">
    <property type="entry name" value="HTH_18"/>
    <property type="match status" value="1"/>
</dbReference>
<dbReference type="RefSeq" id="WP_318062506.1">
    <property type="nucleotide sequence ID" value="NZ_JAWONS010000026.1"/>
</dbReference>
<evidence type="ECO:0000313" key="6">
    <source>
        <dbReference type="Proteomes" id="UP001276854"/>
    </source>
</evidence>
<keyword evidence="3" id="KW-0804">Transcription</keyword>
<keyword evidence="2" id="KW-0238">DNA-binding</keyword>
<dbReference type="Pfam" id="PF02311">
    <property type="entry name" value="AraC_binding"/>
    <property type="match status" value="1"/>
</dbReference>
<dbReference type="InterPro" id="IPR003313">
    <property type="entry name" value="AraC-bd"/>
</dbReference>
<dbReference type="PANTHER" id="PTHR43280:SF34">
    <property type="entry name" value="ARAC-FAMILY TRANSCRIPTIONAL REGULATOR"/>
    <property type="match status" value="1"/>
</dbReference>
<keyword evidence="6" id="KW-1185">Reference proteome</keyword>
<accession>A0ABU4GF91</accession>
<keyword evidence="1" id="KW-0805">Transcription regulation</keyword>
<evidence type="ECO:0000313" key="5">
    <source>
        <dbReference type="EMBL" id="MDW2796231.1"/>
    </source>
</evidence>
<feature type="domain" description="HTH araC/xylS-type" evidence="4">
    <location>
        <begin position="182"/>
        <end position="279"/>
    </location>
</feature>
<name>A0ABU4GF91_9CLOT</name>
<proteinExistence type="predicted"/>
<dbReference type="Gene3D" id="1.10.10.60">
    <property type="entry name" value="Homeodomain-like"/>
    <property type="match status" value="2"/>
</dbReference>
<dbReference type="Proteomes" id="UP001276854">
    <property type="component" value="Unassembled WGS sequence"/>
</dbReference>
<dbReference type="InterPro" id="IPR018060">
    <property type="entry name" value="HTH_AraC"/>
</dbReference>
<dbReference type="PANTHER" id="PTHR43280">
    <property type="entry name" value="ARAC-FAMILY TRANSCRIPTIONAL REGULATOR"/>
    <property type="match status" value="1"/>
</dbReference>
<protein>
    <submittedName>
        <fullName evidence="5">AraC family transcriptional regulator</fullName>
    </submittedName>
</protein>
<gene>
    <name evidence="5" type="ORF">RZO55_01335</name>
</gene>
<dbReference type="SUPFAM" id="SSF46689">
    <property type="entry name" value="Homeodomain-like"/>
    <property type="match status" value="2"/>
</dbReference>
<dbReference type="Gene3D" id="2.60.120.10">
    <property type="entry name" value="Jelly Rolls"/>
    <property type="match status" value="1"/>
</dbReference>
<sequence length="288" mass="33561">MNNYEKRGYLNSDFKLFHLLDEGNQNYEYHYHDFDKIIIFIQGSVTYRIEGCAYSLEPYDIILVNQNDIHKPDIASHVPYERIIVYLSPGFLHAYQSEAYDLSACFQKSKELHSHVLRIHSMEKSSLYQTLANLEYACTHDGYAKDLYCQVVFLEFMIQLNRASLTNRVQYLPPSTGDARILSMMDYINSHLTDDMTVDSIAETFFISRYHLMHLFKAETGYTLFDYITEKRLLLARELIRTGISVTEVCFSCGFKNYSTFSRAYKNKFHISPSDTVKGDTILLSYNS</sequence>
<dbReference type="PROSITE" id="PS01124">
    <property type="entry name" value="HTH_ARAC_FAMILY_2"/>
    <property type="match status" value="1"/>
</dbReference>
<dbReference type="EMBL" id="JAWONS010000026">
    <property type="protein sequence ID" value="MDW2796231.1"/>
    <property type="molecule type" value="Genomic_DNA"/>
</dbReference>
<dbReference type="SUPFAM" id="SSF51215">
    <property type="entry name" value="Regulatory protein AraC"/>
    <property type="match status" value="1"/>
</dbReference>
<evidence type="ECO:0000259" key="4">
    <source>
        <dbReference type="PROSITE" id="PS01124"/>
    </source>
</evidence>
<evidence type="ECO:0000256" key="2">
    <source>
        <dbReference type="ARBA" id="ARBA00023125"/>
    </source>
</evidence>
<dbReference type="SMART" id="SM00342">
    <property type="entry name" value="HTH_ARAC"/>
    <property type="match status" value="1"/>
</dbReference>